<feature type="region of interest" description="Disordered" evidence="1">
    <location>
        <begin position="141"/>
        <end position="162"/>
    </location>
</feature>
<evidence type="ECO:0000313" key="3">
    <source>
        <dbReference type="Proteomes" id="UP001140949"/>
    </source>
</evidence>
<dbReference type="AlphaFoldDB" id="A0AAX6DU28"/>
<name>A0AAX6DU28_IRIPA</name>
<dbReference type="Proteomes" id="UP001140949">
    <property type="component" value="Unassembled WGS sequence"/>
</dbReference>
<gene>
    <name evidence="2" type="ORF">M6B38_226235</name>
</gene>
<proteinExistence type="predicted"/>
<feature type="compositionally biased region" description="Pro residues" evidence="1">
    <location>
        <begin position="77"/>
        <end position="98"/>
    </location>
</feature>
<feature type="compositionally biased region" description="Low complexity" evidence="1">
    <location>
        <begin position="147"/>
        <end position="158"/>
    </location>
</feature>
<protein>
    <submittedName>
        <fullName evidence="2">Hornerin-like</fullName>
    </submittedName>
</protein>
<dbReference type="EMBL" id="JANAVB010041820">
    <property type="protein sequence ID" value="KAJ6795313.1"/>
    <property type="molecule type" value="Genomic_DNA"/>
</dbReference>
<accession>A0AAX6DU28</accession>
<keyword evidence="3" id="KW-1185">Reference proteome</keyword>
<comment type="caution">
    <text evidence="2">The sequence shown here is derived from an EMBL/GenBank/DDBJ whole genome shotgun (WGS) entry which is preliminary data.</text>
</comment>
<feature type="compositionally biased region" description="Pro residues" evidence="1">
    <location>
        <begin position="26"/>
        <end position="38"/>
    </location>
</feature>
<organism evidence="2 3">
    <name type="scientific">Iris pallida</name>
    <name type="common">Sweet iris</name>
    <dbReference type="NCBI Taxonomy" id="29817"/>
    <lineage>
        <taxon>Eukaryota</taxon>
        <taxon>Viridiplantae</taxon>
        <taxon>Streptophyta</taxon>
        <taxon>Embryophyta</taxon>
        <taxon>Tracheophyta</taxon>
        <taxon>Spermatophyta</taxon>
        <taxon>Magnoliopsida</taxon>
        <taxon>Liliopsida</taxon>
        <taxon>Asparagales</taxon>
        <taxon>Iridaceae</taxon>
        <taxon>Iridoideae</taxon>
        <taxon>Irideae</taxon>
        <taxon>Iris</taxon>
    </lineage>
</organism>
<evidence type="ECO:0000313" key="2">
    <source>
        <dbReference type="EMBL" id="KAJ6795313.1"/>
    </source>
</evidence>
<evidence type="ECO:0000256" key="1">
    <source>
        <dbReference type="SAM" id="MobiDB-lite"/>
    </source>
</evidence>
<feature type="compositionally biased region" description="Basic residues" evidence="1">
    <location>
        <begin position="58"/>
        <end position="72"/>
    </location>
</feature>
<reference evidence="2" key="2">
    <citation type="submission" date="2023-04" db="EMBL/GenBank/DDBJ databases">
        <authorList>
            <person name="Bruccoleri R.E."/>
            <person name="Oakeley E.J."/>
            <person name="Faust A.-M."/>
            <person name="Dessus-Babus S."/>
            <person name="Altorfer M."/>
            <person name="Burckhardt D."/>
            <person name="Oertli M."/>
            <person name="Naumann U."/>
            <person name="Petersen F."/>
            <person name="Wong J."/>
        </authorList>
    </citation>
    <scope>NUCLEOTIDE SEQUENCE</scope>
    <source>
        <strain evidence="2">GSM-AAB239-AS_SAM_17_03QT</strain>
        <tissue evidence="2">Leaf</tissue>
    </source>
</reference>
<feature type="region of interest" description="Disordered" evidence="1">
    <location>
        <begin position="26"/>
        <end position="106"/>
    </location>
</feature>
<sequence length="280" mass="29800">MPSGPLGLAATSGFFFPLGVLPPPLFPSRRPPGWPGPSWPGGSPPCGLFQSFPPPLHPPRRRRPRRCHRARCRAAGPDPPPPEVPLPAPPPSLGPPPGRSHTSVDPLRPASSLLRLRCRGLRPPLSQLPRPYLLLRWRPPSPPRFPPSRGRSPISRIPDGSEASSAPLALLRRFSGTRGPVGGGARVAALRAVAIGQLPPSSRLLQRRSTAPRRSSPPPRAVAFASPLPAPLGALSLRRRAGPVAAFFASVRRLRPIADLPSRPPASGAPVGSCWRTYLA</sequence>
<reference evidence="2" key="1">
    <citation type="journal article" date="2023" name="GigaByte">
        <title>Genome assembly of the bearded iris, Iris pallida Lam.</title>
        <authorList>
            <person name="Bruccoleri R.E."/>
            <person name="Oakeley E.J."/>
            <person name="Faust A.M.E."/>
            <person name="Altorfer M."/>
            <person name="Dessus-Babus S."/>
            <person name="Burckhardt D."/>
            <person name="Oertli M."/>
            <person name="Naumann U."/>
            <person name="Petersen F."/>
            <person name="Wong J."/>
        </authorList>
    </citation>
    <scope>NUCLEOTIDE SEQUENCE</scope>
    <source>
        <strain evidence="2">GSM-AAB239-AS_SAM_17_03QT</strain>
    </source>
</reference>
<feature type="region of interest" description="Disordered" evidence="1">
    <location>
        <begin position="201"/>
        <end position="223"/>
    </location>
</feature>